<reference evidence="4" key="3">
    <citation type="submission" date="2018-04" db="EMBL/GenBank/DDBJ databases">
        <authorList>
            <person name="Go L.Y."/>
            <person name="Mitchell J.A."/>
        </authorList>
    </citation>
    <scope>NUCLEOTIDE SEQUENCE</scope>
    <source>
        <strain evidence="4">BSAS1 3</strain>
    </source>
</reference>
<dbReference type="OrthoDB" id="9776294at2"/>
<dbReference type="PANTHER" id="PTHR43833">
    <property type="entry name" value="POTASSIUM CHANNEL PROTEIN 2-RELATED-RELATED"/>
    <property type="match status" value="1"/>
</dbReference>
<feature type="domain" description="RCK N-terminal" evidence="1">
    <location>
        <begin position="8"/>
        <end position="124"/>
    </location>
</feature>
<dbReference type="KEGG" id="bths:CNY62_01600"/>
<dbReference type="PANTHER" id="PTHR43833:SF7">
    <property type="entry name" value="KTR SYSTEM POTASSIUM UPTAKE PROTEIN C"/>
    <property type="match status" value="1"/>
</dbReference>
<dbReference type="InterPro" id="IPR036721">
    <property type="entry name" value="RCK_C_sf"/>
</dbReference>
<dbReference type="InterPro" id="IPR036291">
    <property type="entry name" value="NAD(P)-bd_dom_sf"/>
</dbReference>
<dbReference type="InterPro" id="IPR050721">
    <property type="entry name" value="Trk_Ktr_HKT_K-transport"/>
</dbReference>
<evidence type="ECO:0000313" key="3">
    <source>
        <dbReference type="EMBL" id="ATF25181.1"/>
    </source>
</evidence>
<proteinExistence type="predicted"/>
<dbReference type="Pfam" id="PF02080">
    <property type="entry name" value="TrkA_C"/>
    <property type="match status" value="1"/>
</dbReference>
<dbReference type="AlphaFoldDB" id="A0A1D2LBG0"/>
<dbReference type="PROSITE" id="PS51201">
    <property type="entry name" value="RCK_N"/>
    <property type="match status" value="1"/>
</dbReference>
<name>A0A1D2LBG0_BROTH</name>
<dbReference type="Proteomes" id="UP000270190">
    <property type="component" value="Unassembled WGS sequence"/>
</dbReference>
<evidence type="ECO:0000313" key="4">
    <source>
        <dbReference type="EMBL" id="SPP26552.1"/>
    </source>
</evidence>
<dbReference type="EMBL" id="OUNC01000002">
    <property type="protein sequence ID" value="SPP26552.1"/>
    <property type="molecule type" value="Genomic_DNA"/>
</dbReference>
<accession>A0A1D2LBG0</accession>
<dbReference type="InterPro" id="IPR006037">
    <property type="entry name" value="RCK_C"/>
</dbReference>
<organism evidence="3 5">
    <name type="scientific">Brochothrix thermosphacta</name>
    <name type="common">Microbacterium thermosphactum</name>
    <dbReference type="NCBI Taxonomy" id="2756"/>
    <lineage>
        <taxon>Bacteria</taxon>
        <taxon>Bacillati</taxon>
        <taxon>Bacillota</taxon>
        <taxon>Bacilli</taxon>
        <taxon>Bacillales</taxon>
        <taxon>Listeriaceae</taxon>
        <taxon>Brochothrix</taxon>
    </lineage>
</organism>
<dbReference type="GeneID" id="66538218"/>
<dbReference type="PROSITE" id="PS51202">
    <property type="entry name" value="RCK_C"/>
    <property type="match status" value="1"/>
</dbReference>
<evidence type="ECO:0000259" key="2">
    <source>
        <dbReference type="PROSITE" id="PS51202"/>
    </source>
</evidence>
<dbReference type="Proteomes" id="UP000243591">
    <property type="component" value="Chromosome"/>
</dbReference>
<evidence type="ECO:0000313" key="6">
    <source>
        <dbReference type="Proteomes" id="UP000270190"/>
    </source>
</evidence>
<sequence>MVKYREEDENYAVIGLGRFGGSICETLIDLGKEVLAIDINEERVNVYANIATHAVIGNSMDENVLNNLGIRNFDHVVVAIGEDVEASILITLLLKEMGVKHVTVKAQNESHGKVLSKIGADRIVFPERDMGRRIAHYIASRNVIDYLELSHEYSLVELSVANPRFKERTLIDLRVRSEYGLNVVAIRRAGVMIVNPEPTEYIKVNDTLMVIGADTDIERLKEKLD</sequence>
<dbReference type="RefSeq" id="WP_036027605.1">
    <property type="nucleotide sequence ID" value="NZ_CBCPHX010000003.1"/>
</dbReference>
<reference evidence="6" key="2">
    <citation type="submission" date="2018-04" db="EMBL/GenBank/DDBJ databases">
        <authorList>
            <person name="Illikoud N."/>
        </authorList>
    </citation>
    <scope>NUCLEOTIDE SEQUENCE [LARGE SCALE GENOMIC DNA]</scope>
</reference>
<dbReference type="Gene3D" id="3.40.50.720">
    <property type="entry name" value="NAD(P)-binding Rossmann-like Domain"/>
    <property type="match status" value="1"/>
</dbReference>
<dbReference type="SUPFAM" id="SSF51735">
    <property type="entry name" value="NAD(P)-binding Rossmann-fold domains"/>
    <property type="match status" value="1"/>
</dbReference>
<gene>
    <name evidence="4" type="primary">ktrC</name>
    <name evidence="4" type="ORF">BTBSAS_100021</name>
    <name evidence="3" type="ORF">CNY62_01600</name>
</gene>
<dbReference type="Pfam" id="PF02254">
    <property type="entry name" value="TrkA_N"/>
    <property type="match status" value="1"/>
</dbReference>
<dbReference type="GO" id="GO:0008324">
    <property type="term" value="F:monoatomic cation transmembrane transporter activity"/>
    <property type="evidence" value="ECO:0007669"/>
    <property type="project" value="InterPro"/>
</dbReference>
<keyword evidence="5" id="KW-1185">Reference proteome</keyword>
<protein>
    <submittedName>
        <fullName evidence="3 4">Potassium uptake protein</fullName>
    </submittedName>
</protein>
<reference evidence="3 5" key="1">
    <citation type="submission" date="2017-09" db="EMBL/GenBank/DDBJ databases">
        <title>Complete Genome Sequences of Two Strains of the Meat Spoilage Bacterium Brochothrix thermosphacta Isolated from Ground Chicken.</title>
        <authorList>
            <person name="Paoli G.C."/>
            <person name="Wijey C."/>
            <person name="Chen C.-Y."/>
            <person name="Nguyen L."/>
            <person name="Yan X."/>
            <person name="Irwin P.L."/>
        </authorList>
    </citation>
    <scope>NUCLEOTIDE SEQUENCE [LARGE SCALE GENOMIC DNA]</scope>
    <source>
        <strain evidence="3 5">BI</strain>
    </source>
</reference>
<dbReference type="SUPFAM" id="SSF116726">
    <property type="entry name" value="TrkA C-terminal domain-like"/>
    <property type="match status" value="1"/>
</dbReference>
<evidence type="ECO:0000259" key="1">
    <source>
        <dbReference type="PROSITE" id="PS51201"/>
    </source>
</evidence>
<feature type="domain" description="RCK C-terminal" evidence="2">
    <location>
        <begin position="141"/>
        <end position="225"/>
    </location>
</feature>
<dbReference type="EMBL" id="CP023483">
    <property type="protein sequence ID" value="ATF25181.1"/>
    <property type="molecule type" value="Genomic_DNA"/>
</dbReference>
<dbReference type="Gene3D" id="3.30.70.1450">
    <property type="entry name" value="Regulator of K+ conductance, C-terminal domain"/>
    <property type="match status" value="1"/>
</dbReference>
<evidence type="ECO:0000313" key="5">
    <source>
        <dbReference type="Proteomes" id="UP000243591"/>
    </source>
</evidence>
<dbReference type="InterPro" id="IPR003148">
    <property type="entry name" value="RCK_N"/>
</dbReference>
<dbReference type="STRING" id="2756.BFR44_01975"/>
<dbReference type="GO" id="GO:0006813">
    <property type="term" value="P:potassium ion transport"/>
    <property type="evidence" value="ECO:0007669"/>
    <property type="project" value="InterPro"/>
</dbReference>